<feature type="non-terminal residue" evidence="1">
    <location>
        <position position="63"/>
    </location>
</feature>
<reference evidence="1" key="1">
    <citation type="journal article" date="2014" name="Front. Microbiol.">
        <title>High frequency of phylogenetically diverse reductive dehalogenase-homologous genes in deep subseafloor sedimentary metagenomes.</title>
        <authorList>
            <person name="Kawai M."/>
            <person name="Futagami T."/>
            <person name="Toyoda A."/>
            <person name="Takaki Y."/>
            <person name="Nishi S."/>
            <person name="Hori S."/>
            <person name="Arai W."/>
            <person name="Tsubouchi T."/>
            <person name="Morono Y."/>
            <person name="Uchiyama I."/>
            <person name="Ito T."/>
            <person name="Fujiyama A."/>
            <person name="Inagaki F."/>
            <person name="Takami H."/>
        </authorList>
    </citation>
    <scope>NUCLEOTIDE SEQUENCE</scope>
    <source>
        <strain evidence="1">Expedition CK06-06</strain>
    </source>
</reference>
<proteinExistence type="predicted"/>
<protein>
    <submittedName>
        <fullName evidence="1">Uncharacterized protein</fullName>
    </submittedName>
</protein>
<dbReference type="EMBL" id="BARS01003051">
    <property type="protein sequence ID" value="GAF76818.1"/>
    <property type="molecule type" value="Genomic_DNA"/>
</dbReference>
<comment type="caution">
    <text evidence="1">The sequence shown here is derived from an EMBL/GenBank/DDBJ whole genome shotgun (WGS) entry which is preliminary data.</text>
</comment>
<gene>
    <name evidence="1" type="ORF">S01H1_05877</name>
</gene>
<dbReference type="AlphaFoldDB" id="X0S6Y1"/>
<evidence type="ECO:0000313" key="1">
    <source>
        <dbReference type="EMBL" id="GAF76818.1"/>
    </source>
</evidence>
<name>X0S6Y1_9ZZZZ</name>
<accession>X0S6Y1</accession>
<organism evidence="1">
    <name type="scientific">marine sediment metagenome</name>
    <dbReference type="NCBI Taxonomy" id="412755"/>
    <lineage>
        <taxon>unclassified sequences</taxon>
        <taxon>metagenomes</taxon>
        <taxon>ecological metagenomes</taxon>
    </lineage>
</organism>
<sequence>MLGEITDMIWRANGDSVANETNMAIVVIIPIAAYRIMPTTSVMPPLLRISVTRSRMPAIRRAL</sequence>